<protein>
    <submittedName>
        <fullName evidence="3">Uncharacterized protein</fullName>
    </submittedName>
</protein>
<dbReference type="RefSeq" id="WP_121888688.1">
    <property type="nucleotide sequence ID" value="NZ_PENI01000004.1"/>
</dbReference>
<feature type="region of interest" description="Disordered" evidence="1">
    <location>
        <begin position="1"/>
        <end position="41"/>
    </location>
</feature>
<feature type="compositionally biased region" description="Basic and acidic residues" evidence="1">
    <location>
        <begin position="1"/>
        <end position="14"/>
    </location>
</feature>
<keyword evidence="2" id="KW-0472">Membrane</keyword>
<evidence type="ECO:0000256" key="1">
    <source>
        <dbReference type="SAM" id="MobiDB-lite"/>
    </source>
</evidence>
<feature type="compositionally biased region" description="Low complexity" evidence="1">
    <location>
        <begin position="19"/>
        <end position="33"/>
    </location>
</feature>
<accession>A0A3M0IHJ3</accession>
<reference evidence="3 4" key="1">
    <citation type="submission" date="2017-11" db="EMBL/GenBank/DDBJ databases">
        <title>Draft genome of actinobacteria isolated from guarana (Paullinia cupana (Mart.) Ducke.</title>
        <authorList>
            <person name="Siqueira K.A."/>
            <person name="Liotti R.G."/>
            <person name="Mendes T.A.O."/>
            <person name="Soares M.A."/>
        </authorList>
    </citation>
    <scope>NUCLEOTIDE SEQUENCE [LARGE SCALE GENOMIC DNA]</scope>
    <source>
        <strain evidence="3 4">193</strain>
    </source>
</reference>
<keyword evidence="4" id="KW-1185">Reference proteome</keyword>
<feature type="transmembrane region" description="Helical" evidence="2">
    <location>
        <begin position="86"/>
        <end position="111"/>
    </location>
</feature>
<evidence type="ECO:0000313" key="4">
    <source>
        <dbReference type="Proteomes" id="UP000270471"/>
    </source>
</evidence>
<dbReference type="Proteomes" id="UP000270471">
    <property type="component" value="Unassembled WGS sequence"/>
</dbReference>
<keyword evidence="2" id="KW-1133">Transmembrane helix</keyword>
<organism evidence="3 4">
    <name type="scientific">Streptomyces shenzhenensis</name>
    <dbReference type="NCBI Taxonomy" id="943815"/>
    <lineage>
        <taxon>Bacteria</taxon>
        <taxon>Bacillati</taxon>
        <taxon>Actinomycetota</taxon>
        <taxon>Actinomycetes</taxon>
        <taxon>Kitasatosporales</taxon>
        <taxon>Streptomycetaceae</taxon>
        <taxon>Streptomyces</taxon>
    </lineage>
</organism>
<name>A0A3M0IHJ3_9ACTN</name>
<gene>
    <name evidence="3" type="ORF">CTZ28_08660</name>
</gene>
<proteinExistence type="predicted"/>
<dbReference type="AlphaFoldDB" id="A0A3M0IHJ3"/>
<sequence length="240" mass="24878">MTAEHDPYDPHDGTDALLAAITGEAGPAEAAGTDPRAAAEHRSAQADVALLREQLRIIGDALAAPAPAARPAPRRAPEPARPRRRFLALAVGALAVACVVTVLSGLAWLLAGPGPGLSAGADDSAAKAESRADNRSAHAACARLVVEGEVVGVETVAGTGSQRVTLRVTRYYRPERGEAEVTVVTDEAVAPRPRPGEHVLLAVPRGADSPDLWVTDEREIARQRSTVEREVAVSPAAGCP</sequence>
<dbReference type="OrthoDB" id="4337793at2"/>
<dbReference type="EMBL" id="PENI01000004">
    <property type="protein sequence ID" value="RMB86323.1"/>
    <property type="molecule type" value="Genomic_DNA"/>
</dbReference>
<keyword evidence="2" id="KW-0812">Transmembrane</keyword>
<evidence type="ECO:0000256" key="2">
    <source>
        <dbReference type="SAM" id="Phobius"/>
    </source>
</evidence>
<comment type="caution">
    <text evidence="3">The sequence shown here is derived from an EMBL/GenBank/DDBJ whole genome shotgun (WGS) entry which is preliminary data.</text>
</comment>
<evidence type="ECO:0000313" key="3">
    <source>
        <dbReference type="EMBL" id="RMB86323.1"/>
    </source>
</evidence>